<evidence type="ECO:0000256" key="3">
    <source>
        <dbReference type="ARBA" id="ARBA00022801"/>
    </source>
</evidence>
<dbReference type="InterPro" id="IPR008979">
    <property type="entry name" value="Galactose-bd-like_sf"/>
</dbReference>
<dbReference type="InterPro" id="IPR050887">
    <property type="entry name" value="Beta-mannosidase_GH2"/>
</dbReference>
<evidence type="ECO:0000259" key="6">
    <source>
        <dbReference type="Pfam" id="PF22666"/>
    </source>
</evidence>
<comment type="caution">
    <text evidence="7">The sequence shown here is derived from an EMBL/GenBank/DDBJ whole genome shotgun (WGS) entry which is preliminary data.</text>
</comment>
<dbReference type="InterPro" id="IPR017853">
    <property type="entry name" value="GH"/>
</dbReference>
<dbReference type="SUPFAM" id="SSF51445">
    <property type="entry name" value="(Trans)glycosidases"/>
    <property type="match status" value="1"/>
</dbReference>
<dbReference type="InterPro" id="IPR013783">
    <property type="entry name" value="Ig-like_fold"/>
</dbReference>
<evidence type="ECO:0000313" key="8">
    <source>
        <dbReference type="Proteomes" id="UP001498398"/>
    </source>
</evidence>
<dbReference type="Gene3D" id="2.60.120.260">
    <property type="entry name" value="Galactose-binding domain-like"/>
    <property type="match status" value="1"/>
</dbReference>
<proteinExistence type="predicted"/>
<dbReference type="EC" id="3.2.1.25" evidence="2"/>
<evidence type="ECO:0000256" key="1">
    <source>
        <dbReference type="ARBA" id="ARBA00000829"/>
    </source>
</evidence>
<feature type="domain" description="Glycoside hydrolase family 2 immunoglobulin-like beta-sandwich" evidence="5">
    <location>
        <begin position="193"/>
        <end position="299"/>
    </location>
</feature>
<organism evidence="7 8">
    <name type="scientific">Marasmiellus scandens</name>
    <dbReference type="NCBI Taxonomy" id="2682957"/>
    <lineage>
        <taxon>Eukaryota</taxon>
        <taxon>Fungi</taxon>
        <taxon>Dikarya</taxon>
        <taxon>Basidiomycota</taxon>
        <taxon>Agaricomycotina</taxon>
        <taxon>Agaricomycetes</taxon>
        <taxon>Agaricomycetidae</taxon>
        <taxon>Agaricales</taxon>
        <taxon>Marasmiineae</taxon>
        <taxon>Omphalotaceae</taxon>
        <taxon>Marasmiellus</taxon>
    </lineage>
</organism>
<name>A0ABR1K115_9AGAR</name>
<dbReference type="Gene3D" id="3.20.20.80">
    <property type="entry name" value="Glycosidases"/>
    <property type="match status" value="1"/>
</dbReference>
<sequence>MLVRSLKEFSFTQIGGGEGTKDGEWLQVSQFPTSVHVELLNLKRIPDPFIGLQEWDVQWIGESRWSFKTTFSVTEDELKSSNADLLFEGLDTFATVLLNGTQILQSENQFIEYRVAVKQNLKAGENELVLNFDSAFFKGRELEKQHGKLNLWNGDSSRLHVRKAQYNYGWDWGPVLMTVGPWKPISIQFYENRIAEVDIRSQVSEQLDVQVPVALAFSEKVPGLVTVSLKAPDGTVVASSKDIKTDQGQAKAKFDFKPGQIELWYPVGYGKQPLYTVEIELNDQDGKALDLKVQKIAFRRAQVVQEKLVDQEGLSFLFEINNVRIFCGGSNWIPADSFLTTITPERYRAWLQLLIDGNQNMVRVWGGGIYEADAFYDTCDGKCTEF</sequence>
<dbReference type="Pfam" id="PF00703">
    <property type="entry name" value="Glyco_hydro_2"/>
    <property type="match status" value="1"/>
</dbReference>
<keyword evidence="4" id="KW-0326">Glycosidase</keyword>
<dbReference type="InterPro" id="IPR006102">
    <property type="entry name" value="Ig-like_GH2"/>
</dbReference>
<accession>A0ABR1K115</accession>
<feature type="domain" description="Beta-mannosidase-like galactose-binding" evidence="6">
    <location>
        <begin position="21"/>
        <end position="183"/>
    </location>
</feature>
<dbReference type="InterPro" id="IPR036156">
    <property type="entry name" value="Beta-gal/glucu_dom_sf"/>
</dbReference>
<evidence type="ECO:0000259" key="5">
    <source>
        <dbReference type="Pfam" id="PF00703"/>
    </source>
</evidence>
<comment type="catalytic activity">
    <reaction evidence="1">
        <text>Hydrolysis of terminal, non-reducing beta-D-mannose residues in beta-D-mannosides.</text>
        <dbReference type="EC" id="3.2.1.25"/>
    </reaction>
</comment>
<dbReference type="SUPFAM" id="SSF49303">
    <property type="entry name" value="beta-Galactosidase/glucuronidase domain"/>
    <property type="match status" value="1"/>
</dbReference>
<dbReference type="PANTHER" id="PTHR43730:SF1">
    <property type="entry name" value="BETA-MANNOSIDASE"/>
    <property type="match status" value="1"/>
</dbReference>
<dbReference type="PANTHER" id="PTHR43730">
    <property type="entry name" value="BETA-MANNOSIDASE"/>
    <property type="match status" value="1"/>
</dbReference>
<dbReference type="Gene3D" id="2.60.40.10">
    <property type="entry name" value="Immunoglobulins"/>
    <property type="match status" value="1"/>
</dbReference>
<protein>
    <recommendedName>
        <fullName evidence="2">beta-mannosidase</fullName>
        <ecNumber evidence="2">3.2.1.25</ecNumber>
    </recommendedName>
</protein>
<dbReference type="Pfam" id="PF22666">
    <property type="entry name" value="Glyco_hydro_2_N2"/>
    <property type="match status" value="1"/>
</dbReference>
<reference evidence="7 8" key="1">
    <citation type="submission" date="2024-01" db="EMBL/GenBank/DDBJ databases">
        <title>A draft genome for the cacao thread blight pathogen Marasmiellus scandens.</title>
        <authorList>
            <person name="Baruah I.K."/>
            <person name="Leung J."/>
            <person name="Bukari Y."/>
            <person name="Amoako-Attah I."/>
            <person name="Meinhardt L.W."/>
            <person name="Bailey B.A."/>
            <person name="Cohen S.P."/>
        </authorList>
    </citation>
    <scope>NUCLEOTIDE SEQUENCE [LARGE SCALE GENOMIC DNA]</scope>
    <source>
        <strain evidence="7 8">GH-19</strain>
    </source>
</reference>
<dbReference type="InterPro" id="IPR054593">
    <property type="entry name" value="Beta-mannosidase-like_N2"/>
</dbReference>
<keyword evidence="8" id="KW-1185">Reference proteome</keyword>
<gene>
    <name evidence="7" type="ORF">VKT23_002122</name>
</gene>
<dbReference type="EMBL" id="JBANRG010000002">
    <property type="protein sequence ID" value="KAK7470700.1"/>
    <property type="molecule type" value="Genomic_DNA"/>
</dbReference>
<evidence type="ECO:0000313" key="7">
    <source>
        <dbReference type="EMBL" id="KAK7470700.1"/>
    </source>
</evidence>
<dbReference type="Proteomes" id="UP001498398">
    <property type="component" value="Unassembled WGS sequence"/>
</dbReference>
<dbReference type="SUPFAM" id="SSF49785">
    <property type="entry name" value="Galactose-binding domain-like"/>
    <property type="match status" value="1"/>
</dbReference>
<evidence type="ECO:0000256" key="4">
    <source>
        <dbReference type="ARBA" id="ARBA00023295"/>
    </source>
</evidence>
<keyword evidence="3" id="KW-0378">Hydrolase</keyword>
<evidence type="ECO:0000256" key="2">
    <source>
        <dbReference type="ARBA" id="ARBA00012754"/>
    </source>
</evidence>